<dbReference type="Proteomes" id="UP001058974">
    <property type="component" value="Chromosome 5"/>
</dbReference>
<gene>
    <name evidence="1" type="ORF">KIW84_051907</name>
</gene>
<organism evidence="1 2">
    <name type="scientific">Pisum sativum</name>
    <name type="common">Garden pea</name>
    <name type="synonym">Lathyrus oleraceus</name>
    <dbReference type="NCBI Taxonomy" id="3888"/>
    <lineage>
        <taxon>Eukaryota</taxon>
        <taxon>Viridiplantae</taxon>
        <taxon>Streptophyta</taxon>
        <taxon>Embryophyta</taxon>
        <taxon>Tracheophyta</taxon>
        <taxon>Spermatophyta</taxon>
        <taxon>Magnoliopsida</taxon>
        <taxon>eudicotyledons</taxon>
        <taxon>Gunneridae</taxon>
        <taxon>Pentapetalae</taxon>
        <taxon>rosids</taxon>
        <taxon>fabids</taxon>
        <taxon>Fabales</taxon>
        <taxon>Fabaceae</taxon>
        <taxon>Papilionoideae</taxon>
        <taxon>50 kb inversion clade</taxon>
        <taxon>NPAAA clade</taxon>
        <taxon>Hologalegina</taxon>
        <taxon>IRL clade</taxon>
        <taxon>Fabeae</taxon>
        <taxon>Lathyrus</taxon>
    </lineage>
</organism>
<comment type="caution">
    <text evidence="1">The sequence shown here is derived from an EMBL/GenBank/DDBJ whole genome shotgun (WGS) entry which is preliminary data.</text>
</comment>
<dbReference type="EMBL" id="JAMSHJ010000005">
    <property type="protein sequence ID" value="KAI5404927.1"/>
    <property type="molecule type" value="Genomic_DNA"/>
</dbReference>
<protein>
    <submittedName>
        <fullName evidence="1">Uncharacterized protein</fullName>
    </submittedName>
</protein>
<evidence type="ECO:0000313" key="2">
    <source>
        <dbReference type="Proteomes" id="UP001058974"/>
    </source>
</evidence>
<proteinExistence type="predicted"/>
<name>A0A9D4WNP4_PEA</name>
<keyword evidence="2" id="KW-1185">Reference proteome</keyword>
<sequence length="120" mass="12891">MPAYHLHHLSFLVAIERFPRLWISDHLNPSNNYSSAASSLSTLDVVSKDFYGRGYDDGDMRISDMAIITKQLGAITSNGIIGHRGTCTGGTCKSDTGIHGDFNLNNFEDGVLSSAAVGSI</sequence>
<reference evidence="1 2" key="1">
    <citation type="journal article" date="2022" name="Nat. Genet.">
        <title>Improved pea reference genome and pan-genome highlight genomic features and evolutionary characteristics.</title>
        <authorList>
            <person name="Yang T."/>
            <person name="Liu R."/>
            <person name="Luo Y."/>
            <person name="Hu S."/>
            <person name="Wang D."/>
            <person name="Wang C."/>
            <person name="Pandey M.K."/>
            <person name="Ge S."/>
            <person name="Xu Q."/>
            <person name="Li N."/>
            <person name="Li G."/>
            <person name="Huang Y."/>
            <person name="Saxena R.K."/>
            <person name="Ji Y."/>
            <person name="Li M."/>
            <person name="Yan X."/>
            <person name="He Y."/>
            <person name="Liu Y."/>
            <person name="Wang X."/>
            <person name="Xiang C."/>
            <person name="Varshney R.K."/>
            <person name="Ding H."/>
            <person name="Gao S."/>
            <person name="Zong X."/>
        </authorList>
    </citation>
    <scope>NUCLEOTIDE SEQUENCE [LARGE SCALE GENOMIC DNA]</scope>
    <source>
        <strain evidence="1 2">cv. Zhongwan 6</strain>
    </source>
</reference>
<evidence type="ECO:0000313" key="1">
    <source>
        <dbReference type="EMBL" id="KAI5404927.1"/>
    </source>
</evidence>
<accession>A0A9D4WNP4</accession>
<dbReference type="Gramene" id="Psat05G0190700-T1">
    <property type="protein sequence ID" value="KAI5404927.1"/>
    <property type="gene ID" value="KIW84_051907"/>
</dbReference>
<dbReference type="AlphaFoldDB" id="A0A9D4WNP4"/>